<evidence type="ECO:0000313" key="3">
    <source>
        <dbReference type="EMBL" id="AVJ29242.1"/>
    </source>
</evidence>
<dbReference type="Proteomes" id="UP000239477">
    <property type="component" value="Chromosome"/>
</dbReference>
<dbReference type="InterPro" id="IPR042100">
    <property type="entry name" value="Bug_dom1"/>
</dbReference>
<dbReference type="CDD" id="cd07012">
    <property type="entry name" value="PBP2_Bug_TTT"/>
    <property type="match status" value="1"/>
</dbReference>
<keyword evidence="2" id="KW-0732">Signal</keyword>
<dbReference type="InterPro" id="IPR005064">
    <property type="entry name" value="BUG"/>
</dbReference>
<protein>
    <submittedName>
        <fullName evidence="3">LacI family transcriptional regulator</fullName>
    </submittedName>
</protein>
<evidence type="ECO:0000313" key="4">
    <source>
        <dbReference type="Proteomes" id="UP000239477"/>
    </source>
</evidence>
<evidence type="ECO:0000256" key="1">
    <source>
        <dbReference type="ARBA" id="ARBA00006987"/>
    </source>
</evidence>
<accession>A0A2S0IB35</accession>
<organism evidence="3 4">
    <name type="scientific">Achromobacter spanius</name>
    <dbReference type="NCBI Taxonomy" id="217203"/>
    <lineage>
        <taxon>Bacteria</taxon>
        <taxon>Pseudomonadati</taxon>
        <taxon>Pseudomonadota</taxon>
        <taxon>Betaproteobacteria</taxon>
        <taxon>Burkholderiales</taxon>
        <taxon>Alcaligenaceae</taxon>
        <taxon>Achromobacter</taxon>
    </lineage>
</organism>
<dbReference type="PANTHER" id="PTHR42928:SF5">
    <property type="entry name" value="BLR1237 PROTEIN"/>
    <property type="match status" value="1"/>
</dbReference>
<dbReference type="Gene3D" id="3.40.190.150">
    <property type="entry name" value="Bordetella uptake gene, domain 1"/>
    <property type="match status" value="1"/>
</dbReference>
<dbReference type="PIRSF" id="PIRSF017082">
    <property type="entry name" value="YflP"/>
    <property type="match status" value="1"/>
</dbReference>
<feature type="chain" id="PRO_5015540334" evidence="2">
    <location>
        <begin position="24"/>
        <end position="321"/>
    </location>
</feature>
<reference evidence="3 4" key="1">
    <citation type="submission" date="2017-09" db="EMBL/GenBank/DDBJ databases">
        <title>Genomic, metabolic, and phenotypic characteristics of bacterial isolates from the natural microbiome of the model nematode Caenorhabditis elegans.</title>
        <authorList>
            <person name="Zimmermann J."/>
            <person name="Obeng N."/>
            <person name="Yang W."/>
            <person name="Obeng O."/>
            <person name="Kissoyan K."/>
            <person name="Pees B."/>
            <person name="Dirksen P."/>
            <person name="Hoppner M."/>
            <person name="Franke A."/>
            <person name="Rosenstiel P."/>
            <person name="Leippe M."/>
            <person name="Dierking K."/>
            <person name="Kaleta C."/>
            <person name="Schulenburg H."/>
        </authorList>
    </citation>
    <scope>NUCLEOTIDE SEQUENCE [LARGE SCALE GENOMIC DNA]</scope>
    <source>
        <strain evidence="3 4">MYb73</strain>
    </source>
</reference>
<comment type="similarity">
    <text evidence="1">Belongs to the UPF0065 (bug) family.</text>
</comment>
<keyword evidence="4" id="KW-1185">Reference proteome</keyword>
<proteinExistence type="inferred from homology"/>
<dbReference type="PANTHER" id="PTHR42928">
    <property type="entry name" value="TRICARBOXYLATE-BINDING PROTEIN"/>
    <property type="match status" value="1"/>
</dbReference>
<dbReference type="AlphaFoldDB" id="A0A2S0IB35"/>
<dbReference type="EMBL" id="CP023270">
    <property type="protein sequence ID" value="AVJ29242.1"/>
    <property type="molecule type" value="Genomic_DNA"/>
</dbReference>
<name>A0A2S0IB35_9BURK</name>
<dbReference type="Pfam" id="PF03401">
    <property type="entry name" value="TctC"/>
    <property type="match status" value="1"/>
</dbReference>
<evidence type="ECO:0000256" key="2">
    <source>
        <dbReference type="SAM" id="SignalP"/>
    </source>
</evidence>
<sequence length="321" mass="33430">MMLNCRLLALGAAMLCASTTGWSADRFPAAPVRIVVSTPPGGASDTSARVLAEGLQSLWKQSVVVENKTGASGTIGAAFVARAPADGYTLFFGTGSTHVVAPLMLAETPYDPERDFTPLAVVGYAPFVLFARADLPANNLQELVAYAQTQKAELNFGTSGPATIYEIAALLLEREGRVRLNHIPYKGLAPMAMDVAAGRVDLGVGPIDGYLKNEKLKVLAVLGNERAATLPGVPTSAEAGYPGFAVPVWAAIWGPPGLPAPVAARLTEGLLTTLGQPSVQNRIAATGVFVQAGDGQALRALVSRDLTALRPFGVPESRAAR</sequence>
<gene>
    <name evidence="3" type="ORF">CLM73_20170</name>
</gene>
<dbReference type="SUPFAM" id="SSF53850">
    <property type="entry name" value="Periplasmic binding protein-like II"/>
    <property type="match status" value="1"/>
</dbReference>
<dbReference type="Gene3D" id="3.40.190.10">
    <property type="entry name" value="Periplasmic binding protein-like II"/>
    <property type="match status" value="1"/>
</dbReference>
<feature type="signal peptide" evidence="2">
    <location>
        <begin position="1"/>
        <end position="23"/>
    </location>
</feature>